<protein>
    <submittedName>
        <fullName evidence="1">Unannotated protein</fullName>
    </submittedName>
</protein>
<evidence type="ECO:0000313" key="1">
    <source>
        <dbReference type="EMBL" id="CAB4928792.1"/>
    </source>
</evidence>
<sequence>MFSDAPPAADDNGMLELLGERKLAGELFNITWDYLAMQSRTPAQDDSMIHAAHASRWHWGKVGGAEQWAIGDWLCSRVYAVLGRGDQSLYHAQRCLAVCEEYEIGSFVPASAHEALARAHAVRGDMDAARAERNLAYGAAIDLDDDDRGVIEADLATVPITE</sequence>
<accession>A0A6J7IE84</accession>
<proteinExistence type="predicted"/>
<gene>
    <name evidence="1" type="ORF">UFOPK3772_00121</name>
</gene>
<dbReference type="EMBL" id="CAFBNE010000002">
    <property type="protein sequence ID" value="CAB4928792.1"/>
    <property type="molecule type" value="Genomic_DNA"/>
</dbReference>
<organism evidence="1">
    <name type="scientific">freshwater metagenome</name>
    <dbReference type="NCBI Taxonomy" id="449393"/>
    <lineage>
        <taxon>unclassified sequences</taxon>
        <taxon>metagenomes</taxon>
        <taxon>ecological metagenomes</taxon>
    </lineage>
</organism>
<name>A0A6J7IE84_9ZZZZ</name>
<reference evidence="1" key="1">
    <citation type="submission" date="2020-05" db="EMBL/GenBank/DDBJ databases">
        <authorList>
            <person name="Chiriac C."/>
            <person name="Salcher M."/>
            <person name="Ghai R."/>
            <person name="Kavagutti S V."/>
        </authorList>
    </citation>
    <scope>NUCLEOTIDE SEQUENCE</scope>
</reference>
<dbReference type="AlphaFoldDB" id="A0A6J7IE84"/>